<evidence type="ECO:0000256" key="1">
    <source>
        <dbReference type="SAM" id="SignalP"/>
    </source>
</evidence>
<accession>A0ABD3UVL1</accession>
<keyword evidence="3" id="KW-1185">Reference proteome</keyword>
<organism evidence="2 3">
    <name type="scientific">Sinanodonta woodiana</name>
    <name type="common">Chinese pond mussel</name>
    <name type="synonym">Anodonta woodiana</name>
    <dbReference type="NCBI Taxonomy" id="1069815"/>
    <lineage>
        <taxon>Eukaryota</taxon>
        <taxon>Metazoa</taxon>
        <taxon>Spiralia</taxon>
        <taxon>Lophotrochozoa</taxon>
        <taxon>Mollusca</taxon>
        <taxon>Bivalvia</taxon>
        <taxon>Autobranchia</taxon>
        <taxon>Heteroconchia</taxon>
        <taxon>Palaeoheterodonta</taxon>
        <taxon>Unionida</taxon>
        <taxon>Unionoidea</taxon>
        <taxon>Unionidae</taxon>
        <taxon>Unioninae</taxon>
        <taxon>Sinanodonta</taxon>
    </lineage>
</organism>
<sequence length="158" mass="18001">MNNPSMVIVLLGCLTTSNARLLNFGPRESKLKGTDQMKVNSTVSIASSFDSDSNVDRLQGLLYEEKMSTALSRIIPLDLIKVKNKGIDRVGYQRDMFGVTRASFFGIRLPYSSQQTRETTPLIRMKREIDFTDPVVQELLRFYMKHQKGKGRYGSRWG</sequence>
<evidence type="ECO:0000313" key="2">
    <source>
        <dbReference type="EMBL" id="KAL3853490.1"/>
    </source>
</evidence>
<feature type="chain" id="PRO_5044803622" evidence="1">
    <location>
        <begin position="20"/>
        <end position="158"/>
    </location>
</feature>
<protein>
    <submittedName>
        <fullName evidence="2">Uncharacterized protein</fullName>
    </submittedName>
</protein>
<reference evidence="2 3" key="1">
    <citation type="submission" date="2024-11" db="EMBL/GenBank/DDBJ databases">
        <title>Chromosome-level genome assembly of the freshwater bivalve Anodonta woodiana.</title>
        <authorList>
            <person name="Chen X."/>
        </authorList>
    </citation>
    <scope>NUCLEOTIDE SEQUENCE [LARGE SCALE GENOMIC DNA]</scope>
    <source>
        <strain evidence="2">MN2024</strain>
        <tissue evidence="2">Gills</tissue>
    </source>
</reference>
<comment type="caution">
    <text evidence="2">The sequence shown here is derived from an EMBL/GenBank/DDBJ whole genome shotgun (WGS) entry which is preliminary data.</text>
</comment>
<proteinExistence type="predicted"/>
<gene>
    <name evidence="2" type="ORF">ACJMK2_017026</name>
</gene>
<dbReference type="EMBL" id="JBJQND010000015">
    <property type="protein sequence ID" value="KAL3853490.1"/>
    <property type="molecule type" value="Genomic_DNA"/>
</dbReference>
<evidence type="ECO:0000313" key="3">
    <source>
        <dbReference type="Proteomes" id="UP001634394"/>
    </source>
</evidence>
<dbReference type="Proteomes" id="UP001634394">
    <property type="component" value="Unassembled WGS sequence"/>
</dbReference>
<feature type="signal peptide" evidence="1">
    <location>
        <begin position="1"/>
        <end position="19"/>
    </location>
</feature>
<dbReference type="AlphaFoldDB" id="A0ABD3UVL1"/>
<name>A0ABD3UVL1_SINWO</name>
<keyword evidence="1" id="KW-0732">Signal</keyword>